<feature type="compositionally biased region" description="Polar residues" evidence="1">
    <location>
        <begin position="142"/>
        <end position="151"/>
    </location>
</feature>
<dbReference type="Proteomes" id="UP001390339">
    <property type="component" value="Unassembled WGS sequence"/>
</dbReference>
<sequence>MLLDGEPAWLCLLCCKIDVLFNAFVLFWVTSTDSRDITTSKSRSNKSGDDSGRSRVTRLSFYTSWIRANMGQGPHPGRPFIIPPQATPPLIGSGDGVVDVNDDNSKESEDATAAASSYKADERRASIMTGAATATTTARSVAESSQSTKAPTKSILKSPPPPSSSASSSPTRIINNDPAAARLDYESCTEIWTGPEPGHPDPPGLDNGFAESLILGNYVAIYGETRAEMETETAAAATPMIMTKTASDHDAESL</sequence>
<comment type="caution">
    <text evidence="2">The sequence shown here is derived from an EMBL/GenBank/DDBJ whole genome shotgun (WGS) entry which is preliminary data.</text>
</comment>
<evidence type="ECO:0000313" key="2">
    <source>
        <dbReference type="EMBL" id="KAK8876927.1"/>
    </source>
</evidence>
<name>A0ABR2JGE5_9PEZI</name>
<dbReference type="EMBL" id="JAPCWZ010000002">
    <property type="protein sequence ID" value="KAK8876927.1"/>
    <property type="molecule type" value="Genomic_DNA"/>
</dbReference>
<accession>A0ABR2JGE5</accession>
<evidence type="ECO:0000313" key="3">
    <source>
        <dbReference type="Proteomes" id="UP001390339"/>
    </source>
</evidence>
<reference evidence="2 3" key="1">
    <citation type="journal article" date="2024" name="IMA Fungus">
        <title>Apiospora arundinis, a panoply of carbohydrate-active enzymes and secondary metabolites.</title>
        <authorList>
            <person name="Sorensen T."/>
            <person name="Petersen C."/>
            <person name="Muurmann A.T."/>
            <person name="Christiansen J.V."/>
            <person name="Brundto M.L."/>
            <person name="Overgaard C.K."/>
            <person name="Boysen A.T."/>
            <person name="Wollenberg R.D."/>
            <person name="Larsen T.O."/>
            <person name="Sorensen J.L."/>
            <person name="Nielsen K.L."/>
            <person name="Sondergaard T.E."/>
        </authorList>
    </citation>
    <scope>NUCLEOTIDE SEQUENCE [LARGE SCALE GENOMIC DNA]</scope>
    <source>
        <strain evidence="2 3">AAU 773</strain>
    </source>
</reference>
<protein>
    <submittedName>
        <fullName evidence="2">Ring finger domain protein</fullName>
    </submittedName>
</protein>
<keyword evidence="3" id="KW-1185">Reference proteome</keyword>
<gene>
    <name evidence="2" type="ORF">PGQ11_001873</name>
</gene>
<evidence type="ECO:0000256" key="1">
    <source>
        <dbReference type="SAM" id="MobiDB-lite"/>
    </source>
</evidence>
<proteinExistence type="predicted"/>
<organism evidence="2 3">
    <name type="scientific">Apiospora arundinis</name>
    <dbReference type="NCBI Taxonomy" id="335852"/>
    <lineage>
        <taxon>Eukaryota</taxon>
        <taxon>Fungi</taxon>
        <taxon>Dikarya</taxon>
        <taxon>Ascomycota</taxon>
        <taxon>Pezizomycotina</taxon>
        <taxon>Sordariomycetes</taxon>
        <taxon>Xylariomycetidae</taxon>
        <taxon>Amphisphaeriales</taxon>
        <taxon>Apiosporaceae</taxon>
        <taxon>Apiospora</taxon>
    </lineage>
</organism>
<feature type="region of interest" description="Disordered" evidence="1">
    <location>
        <begin position="81"/>
        <end position="174"/>
    </location>
</feature>